<evidence type="ECO:0000313" key="5">
    <source>
        <dbReference type="EMBL" id="GAA0469843.1"/>
    </source>
</evidence>
<dbReference type="SUPFAM" id="SSF53822">
    <property type="entry name" value="Periplasmic binding protein-like I"/>
    <property type="match status" value="1"/>
</dbReference>
<dbReference type="CDD" id="cd01392">
    <property type="entry name" value="HTH_LacI"/>
    <property type="match status" value="1"/>
</dbReference>
<dbReference type="InterPro" id="IPR010982">
    <property type="entry name" value="Lambda_DNA-bd_dom_sf"/>
</dbReference>
<protein>
    <submittedName>
        <fullName evidence="5">LacI family DNA-binding transcriptional regulator</fullName>
    </submittedName>
</protein>
<dbReference type="Gene3D" id="3.40.50.2300">
    <property type="match status" value="2"/>
</dbReference>
<organism evidence="5 6">
    <name type="scientific">Alkalibacillus silvisoli</name>
    <dbReference type="NCBI Taxonomy" id="392823"/>
    <lineage>
        <taxon>Bacteria</taxon>
        <taxon>Bacillati</taxon>
        <taxon>Bacillota</taxon>
        <taxon>Bacilli</taxon>
        <taxon>Bacillales</taxon>
        <taxon>Bacillaceae</taxon>
        <taxon>Alkalibacillus</taxon>
    </lineage>
</organism>
<dbReference type="CDD" id="cd06267">
    <property type="entry name" value="PBP1_LacI_sugar_binding-like"/>
    <property type="match status" value="1"/>
</dbReference>
<dbReference type="SMART" id="SM00354">
    <property type="entry name" value="HTH_LACI"/>
    <property type="match status" value="1"/>
</dbReference>
<dbReference type="Pfam" id="PF13377">
    <property type="entry name" value="Peripla_BP_3"/>
    <property type="match status" value="1"/>
</dbReference>
<reference evidence="5 6" key="1">
    <citation type="journal article" date="2019" name="Int. J. Syst. Evol. Microbiol.">
        <title>The Global Catalogue of Microorganisms (GCM) 10K type strain sequencing project: providing services to taxonomists for standard genome sequencing and annotation.</title>
        <authorList>
            <consortium name="The Broad Institute Genomics Platform"/>
            <consortium name="The Broad Institute Genome Sequencing Center for Infectious Disease"/>
            <person name="Wu L."/>
            <person name="Ma J."/>
        </authorList>
    </citation>
    <scope>NUCLEOTIDE SEQUENCE [LARGE SCALE GENOMIC DNA]</scope>
    <source>
        <strain evidence="5 6">JCM 14193</strain>
    </source>
</reference>
<proteinExistence type="predicted"/>
<evidence type="ECO:0000256" key="2">
    <source>
        <dbReference type="ARBA" id="ARBA00023125"/>
    </source>
</evidence>
<dbReference type="Pfam" id="PF00356">
    <property type="entry name" value="LacI"/>
    <property type="match status" value="1"/>
</dbReference>
<evidence type="ECO:0000256" key="1">
    <source>
        <dbReference type="ARBA" id="ARBA00023015"/>
    </source>
</evidence>
<sequence>MVSIKDVAKKAGVSVGVVSKAFNNYPDVGKETRKRIMDIAQELDYSPNRIARNLSSKKNSAISLISSGFEENDQKDNNSFELFKGIYFGSQQLNLDFSIYFTDSFKQQEQSYVQFCRERNIGGAILQGIKLDDPFFKEMVDTNVPCVLIDVVMDEPQSCVGSVTIQNRKATEDLTAYLIERGHRDIAIMAGTKEAYVNEERLKGVQDALLKHGLTFEDKMLFYADFDDQQAYEKAKTYLKTHRPTAFVCLSDLMAYGVMKAAQELGLSVPEDVSVVGFDNSMIAGMTTPTITTIAQDFFEMGRQSALLLNRIVNGESKENEIYLNYELLERESVQDFTNSDRKEHES</sequence>
<dbReference type="InterPro" id="IPR000843">
    <property type="entry name" value="HTH_LacI"/>
</dbReference>
<dbReference type="RefSeq" id="WP_343784441.1">
    <property type="nucleotide sequence ID" value="NZ_BAAACZ010000027.1"/>
</dbReference>
<dbReference type="PROSITE" id="PS50932">
    <property type="entry name" value="HTH_LACI_2"/>
    <property type="match status" value="1"/>
</dbReference>
<dbReference type="Gene3D" id="1.10.260.40">
    <property type="entry name" value="lambda repressor-like DNA-binding domains"/>
    <property type="match status" value="1"/>
</dbReference>
<evidence type="ECO:0000259" key="4">
    <source>
        <dbReference type="PROSITE" id="PS50932"/>
    </source>
</evidence>
<feature type="domain" description="HTH lacI-type" evidence="4">
    <location>
        <begin position="2"/>
        <end position="56"/>
    </location>
</feature>
<name>A0ABN1A807_9BACI</name>
<evidence type="ECO:0000256" key="3">
    <source>
        <dbReference type="ARBA" id="ARBA00023163"/>
    </source>
</evidence>
<dbReference type="GO" id="GO:0003677">
    <property type="term" value="F:DNA binding"/>
    <property type="evidence" value="ECO:0007669"/>
    <property type="project" value="UniProtKB-KW"/>
</dbReference>
<comment type="caution">
    <text evidence="5">The sequence shown here is derived from an EMBL/GenBank/DDBJ whole genome shotgun (WGS) entry which is preliminary data.</text>
</comment>
<evidence type="ECO:0000313" key="6">
    <source>
        <dbReference type="Proteomes" id="UP001500740"/>
    </source>
</evidence>
<keyword evidence="1" id="KW-0805">Transcription regulation</keyword>
<dbReference type="SUPFAM" id="SSF47413">
    <property type="entry name" value="lambda repressor-like DNA-binding domains"/>
    <property type="match status" value="1"/>
</dbReference>
<accession>A0ABN1A807</accession>
<gene>
    <name evidence="5" type="ORF">GCM10008935_27160</name>
</gene>
<dbReference type="PANTHER" id="PTHR30146:SF109">
    <property type="entry name" value="HTH-TYPE TRANSCRIPTIONAL REGULATOR GALS"/>
    <property type="match status" value="1"/>
</dbReference>
<dbReference type="InterPro" id="IPR046335">
    <property type="entry name" value="LacI/GalR-like_sensor"/>
</dbReference>
<keyword evidence="2 5" id="KW-0238">DNA-binding</keyword>
<keyword evidence="3" id="KW-0804">Transcription</keyword>
<keyword evidence="6" id="KW-1185">Reference proteome</keyword>
<dbReference type="Proteomes" id="UP001500740">
    <property type="component" value="Unassembled WGS sequence"/>
</dbReference>
<dbReference type="InterPro" id="IPR028082">
    <property type="entry name" value="Peripla_BP_I"/>
</dbReference>
<dbReference type="PANTHER" id="PTHR30146">
    <property type="entry name" value="LACI-RELATED TRANSCRIPTIONAL REPRESSOR"/>
    <property type="match status" value="1"/>
</dbReference>
<dbReference type="EMBL" id="BAAACZ010000027">
    <property type="protein sequence ID" value="GAA0469843.1"/>
    <property type="molecule type" value="Genomic_DNA"/>
</dbReference>